<dbReference type="AlphaFoldDB" id="A0A016SEE0"/>
<evidence type="ECO:0000313" key="1">
    <source>
        <dbReference type="EMBL" id="EYB88741.1"/>
    </source>
</evidence>
<accession>A0A016SEE0</accession>
<protein>
    <submittedName>
        <fullName evidence="1">Uncharacterized protein</fullName>
    </submittedName>
</protein>
<gene>
    <name evidence="1" type="primary">Acey_s0242.g3427</name>
    <name evidence="1" type="ORF">Y032_0242g3427</name>
</gene>
<sequence>MVFFLNFQLIRAGIHETLTTHSTMGLLGYAFMNPSPDISCDSRSPLKTTHDDTSRMATTTKYPYLVNFERLMNNVMPVLSIFSLIELAPFSNFPTEISSGSKGGMVAV</sequence>
<proteinExistence type="predicted"/>
<evidence type="ECO:0000313" key="2">
    <source>
        <dbReference type="Proteomes" id="UP000024635"/>
    </source>
</evidence>
<reference evidence="2" key="1">
    <citation type="journal article" date="2015" name="Nat. Genet.">
        <title>The genome and transcriptome of the zoonotic hookworm Ancylostoma ceylanicum identify infection-specific gene families.</title>
        <authorList>
            <person name="Schwarz E.M."/>
            <person name="Hu Y."/>
            <person name="Antoshechkin I."/>
            <person name="Miller M.M."/>
            <person name="Sternberg P.W."/>
            <person name="Aroian R.V."/>
        </authorList>
    </citation>
    <scope>NUCLEOTIDE SEQUENCE</scope>
    <source>
        <strain evidence="2">HY135</strain>
    </source>
</reference>
<comment type="caution">
    <text evidence="1">The sequence shown here is derived from an EMBL/GenBank/DDBJ whole genome shotgun (WGS) entry which is preliminary data.</text>
</comment>
<dbReference type="EMBL" id="JARK01001578">
    <property type="protein sequence ID" value="EYB88741.1"/>
    <property type="molecule type" value="Genomic_DNA"/>
</dbReference>
<organism evidence="1 2">
    <name type="scientific">Ancylostoma ceylanicum</name>
    <dbReference type="NCBI Taxonomy" id="53326"/>
    <lineage>
        <taxon>Eukaryota</taxon>
        <taxon>Metazoa</taxon>
        <taxon>Ecdysozoa</taxon>
        <taxon>Nematoda</taxon>
        <taxon>Chromadorea</taxon>
        <taxon>Rhabditida</taxon>
        <taxon>Rhabditina</taxon>
        <taxon>Rhabditomorpha</taxon>
        <taxon>Strongyloidea</taxon>
        <taxon>Ancylostomatidae</taxon>
        <taxon>Ancylostomatinae</taxon>
        <taxon>Ancylostoma</taxon>
    </lineage>
</organism>
<name>A0A016SEE0_9BILA</name>
<keyword evidence="2" id="KW-1185">Reference proteome</keyword>
<dbReference type="Proteomes" id="UP000024635">
    <property type="component" value="Unassembled WGS sequence"/>
</dbReference>